<evidence type="ECO:0000256" key="1">
    <source>
        <dbReference type="SAM" id="MobiDB-lite"/>
    </source>
</evidence>
<accession>A0A6A6CNX2</accession>
<dbReference type="OrthoDB" id="3643063at2759"/>
<evidence type="ECO:0000313" key="2">
    <source>
        <dbReference type="EMBL" id="KAF2167176.1"/>
    </source>
</evidence>
<dbReference type="AlphaFoldDB" id="A0A6A6CNX2"/>
<feature type="compositionally biased region" description="Low complexity" evidence="1">
    <location>
        <begin position="11"/>
        <end position="38"/>
    </location>
</feature>
<reference evidence="2" key="1">
    <citation type="journal article" date="2020" name="Stud. Mycol.">
        <title>101 Dothideomycetes genomes: a test case for predicting lifestyles and emergence of pathogens.</title>
        <authorList>
            <person name="Haridas S."/>
            <person name="Albert R."/>
            <person name="Binder M."/>
            <person name="Bloem J."/>
            <person name="Labutti K."/>
            <person name="Salamov A."/>
            <person name="Andreopoulos B."/>
            <person name="Baker S."/>
            <person name="Barry K."/>
            <person name="Bills G."/>
            <person name="Bluhm B."/>
            <person name="Cannon C."/>
            <person name="Castanera R."/>
            <person name="Culley D."/>
            <person name="Daum C."/>
            <person name="Ezra D."/>
            <person name="Gonzalez J."/>
            <person name="Henrissat B."/>
            <person name="Kuo A."/>
            <person name="Liang C."/>
            <person name="Lipzen A."/>
            <person name="Lutzoni F."/>
            <person name="Magnuson J."/>
            <person name="Mondo S."/>
            <person name="Nolan M."/>
            <person name="Ohm R."/>
            <person name="Pangilinan J."/>
            <person name="Park H.-J."/>
            <person name="Ramirez L."/>
            <person name="Alfaro M."/>
            <person name="Sun H."/>
            <person name="Tritt A."/>
            <person name="Yoshinaga Y."/>
            <person name="Zwiers L.-H."/>
            <person name="Turgeon B."/>
            <person name="Goodwin S."/>
            <person name="Spatafora J."/>
            <person name="Crous P."/>
            <person name="Grigoriev I."/>
        </authorList>
    </citation>
    <scope>NUCLEOTIDE SEQUENCE</scope>
    <source>
        <strain evidence="2">ATCC 36951</strain>
    </source>
</reference>
<evidence type="ECO:0000313" key="3">
    <source>
        <dbReference type="Proteomes" id="UP000799537"/>
    </source>
</evidence>
<proteinExistence type="predicted"/>
<dbReference type="EMBL" id="ML993594">
    <property type="protein sequence ID" value="KAF2167176.1"/>
    <property type="molecule type" value="Genomic_DNA"/>
</dbReference>
<dbReference type="SUPFAM" id="SSF81383">
    <property type="entry name" value="F-box domain"/>
    <property type="match status" value="1"/>
</dbReference>
<feature type="region of interest" description="Disordered" evidence="1">
    <location>
        <begin position="1"/>
        <end position="38"/>
    </location>
</feature>
<evidence type="ECO:0008006" key="4">
    <source>
        <dbReference type="Google" id="ProtNLM"/>
    </source>
</evidence>
<sequence>MAKRKCKDNQTSPPSKSTRTTTRTTAHMTTRTTARTTEPVTSARITRSMTTEAARKAVFNTAELLENILVHLPPRQLFTVQRVSHQLKAAIKESTQIQKKMFLRLGGEPEEEWLVRESHAGWRFIPTDSKHATDGSQSRRTVAKANQAIFSDYKMEFNLQGGECLKFNTATRKSMLSLIKVGHHSGAPTYLCDPPCLSAKLIVGIEMRKHHFCHILMEVTSQAGLTLGDLIKDGRLSSAEFLPNGDFTDRPGLERGRTIQECFDQLERKVGAPVKVSGASAMIDGFVIPSEDQRRRVLKRR</sequence>
<gene>
    <name evidence="2" type="ORF">M409DRAFT_22605</name>
</gene>
<dbReference type="Proteomes" id="UP000799537">
    <property type="component" value="Unassembled WGS sequence"/>
</dbReference>
<organism evidence="2 3">
    <name type="scientific">Zasmidium cellare ATCC 36951</name>
    <dbReference type="NCBI Taxonomy" id="1080233"/>
    <lineage>
        <taxon>Eukaryota</taxon>
        <taxon>Fungi</taxon>
        <taxon>Dikarya</taxon>
        <taxon>Ascomycota</taxon>
        <taxon>Pezizomycotina</taxon>
        <taxon>Dothideomycetes</taxon>
        <taxon>Dothideomycetidae</taxon>
        <taxon>Mycosphaerellales</taxon>
        <taxon>Mycosphaerellaceae</taxon>
        <taxon>Zasmidium</taxon>
    </lineage>
</organism>
<dbReference type="RefSeq" id="XP_033668065.1">
    <property type="nucleotide sequence ID" value="XM_033806411.1"/>
</dbReference>
<protein>
    <recommendedName>
        <fullName evidence="4">F-box domain-containing protein</fullName>
    </recommendedName>
</protein>
<dbReference type="InterPro" id="IPR036047">
    <property type="entry name" value="F-box-like_dom_sf"/>
</dbReference>
<keyword evidence="3" id="KW-1185">Reference proteome</keyword>
<name>A0A6A6CNX2_ZASCE</name>
<dbReference type="GeneID" id="54559683"/>
<dbReference type="CDD" id="cd09917">
    <property type="entry name" value="F-box_SF"/>
    <property type="match status" value="1"/>
</dbReference>